<dbReference type="GeneID" id="105171743"/>
<reference evidence="3" key="1">
    <citation type="submission" date="2025-08" db="UniProtKB">
        <authorList>
            <consortium name="RefSeq"/>
        </authorList>
    </citation>
    <scope>IDENTIFICATION</scope>
</reference>
<proteinExistence type="predicted"/>
<evidence type="ECO:0000313" key="2">
    <source>
        <dbReference type="Proteomes" id="UP000504604"/>
    </source>
</evidence>
<dbReference type="AlphaFoldDB" id="A0A8M8V9D4"/>
<dbReference type="Proteomes" id="UP000504604">
    <property type="component" value="Linkage group LG10"/>
</dbReference>
<feature type="compositionally biased region" description="Basic residues" evidence="1">
    <location>
        <begin position="10"/>
        <end position="19"/>
    </location>
</feature>
<evidence type="ECO:0000256" key="1">
    <source>
        <dbReference type="SAM" id="MobiDB-lite"/>
    </source>
</evidence>
<protein>
    <submittedName>
        <fullName evidence="3">Uncharacterized protein LOC105171743</fullName>
    </submittedName>
</protein>
<keyword evidence="2" id="KW-1185">Reference proteome</keyword>
<organism evidence="2 3">
    <name type="scientific">Sesamum indicum</name>
    <name type="common">Oriental sesame</name>
    <name type="synonym">Sesamum orientale</name>
    <dbReference type="NCBI Taxonomy" id="4182"/>
    <lineage>
        <taxon>Eukaryota</taxon>
        <taxon>Viridiplantae</taxon>
        <taxon>Streptophyta</taxon>
        <taxon>Embryophyta</taxon>
        <taxon>Tracheophyta</taxon>
        <taxon>Spermatophyta</taxon>
        <taxon>Magnoliopsida</taxon>
        <taxon>eudicotyledons</taxon>
        <taxon>Gunneridae</taxon>
        <taxon>Pentapetalae</taxon>
        <taxon>asterids</taxon>
        <taxon>lamiids</taxon>
        <taxon>Lamiales</taxon>
        <taxon>Pedaliaceae</taxon>
        <taxon>Sesamum</taxon>
    </lineage>
</organism>
<name>A0A8M8V9D4_SESIN</name>
<dbReference type="RefSeq" id="XP_020553095.1">
    <property type="nucleotide sequence ID" value="XM_020697436.1"/>
</dbReference>
<accession>A0A8M8V9D4</accession>
<dbReference type="KEGG" id="sind:105171743"/>
<sequence length="78" mass="8982">MASEMAGRNFRLRGRRPGRSLRAGCRGSGRFGLTASRSKAGRDAGNFTSQILHFRNRRRIQVDNFRWKRPAKSRDSHH</sequence>
<evidence type="ECO:0000313" key="3">
    <source>
        <dbReference type="RefSeq" id="XP_020553095.1"/>
    </source>
</evidence>
<feature type="region of interest" description="Disordered" evidence="1">
    <location>
        <begin position="1"/>
        <end position="26"/>
    </location>
</feature>
<gene>
    <name evidence="3" type="primary">LOC105171743</name>
</gene>